<reference evidence="7" key="1">
    <citation type="submission" date="2012-12" db="EMBL/GenBank/DDBJ databases">
        <authorList>
            <person name="Hellsten U."/>
            <person name="Grimwood J."/>
            <person name="Chapman J.A."/>
            <person name="Shapiro H."/>
            <person name="Aerts A."/>
            <person name="Otillar R.P."/>
            <person name="Terry A.Y."/>
            <person name="Boore J.L."/>
            <person name="Simakov O."/>
            <person name="Marletaz F."/>
            <person name="Cho S.-J."/>
            <person name="Edsinger-Gonzales E."/>
            <person name="Havlak P."/>
            <person name="Kuo D.-H."/>
            <person name="Larsson T."/>
            <person name="Lv J."/>
            <person name="Arendt D."/>
            <person name="Savage R."/>
            <person name="Osoegawa K."/>
            <person name="de Jong P."/>
            <person name="Lindberg D.R."/>
            <person name="Seaver E.C."/>
            <person name="Weisblat D.A."/>
            <person name="Putnam N.H."/>
            <person name="Grigoriev I.V."/>
            <person name="Rokhsar D.S."/>
        </authorList>
    </citation>
    <scope>NUCLEOTIDE SEQUENCE</scope>
</reference>
<evidence type="ECO:0000259" key="4">
    <source>
        <dbReference type="Pfam" id="PF26189"/>
    </source>
</evidence>
<dbReference type="Proteomes" id="UP000015101">
    <property type="component" value="Unassembled WGS sequence"/>
</dbReference>
<dbReference type="Pfam" id="PF26187">
    <property type="entry name" value="Ig_NPHP4_4th"/>
    <property type="match status" value="1"/>
</dbReference>
<feature type="region of interest" description="Disordered" evidence="1">
    <location>
        <begin position="1"/>
        <end position="49"/>
    </location>
</feature>
<dbReference type="HOGENOM" id="CLU_053985_0_0_1"/>
<feature type="domain" description="NPHP4 Ig-like" evidence="4">
    <location>
        <begin position="89"/>
        <end position="177"/>
    </location>
</feature>
<feature type="domain" description="NPHP4 Ig-like" evidence="3">
    <location>
        <begin position="279"/>
        <end position="373"/>
    </location>
</feature>
<feature type="domain" description="NPHP4 Ig-like" evidence="2">
    <location>
        <begin position="190"/>
        <end position="272"/>
    </location>
</feature>
<dbReference type="Pfam" id="PF26015">
    <property type="entry name" value="Ig_NPH4_3rd"/>
    <property type="match status" value="1"/>
</dbReference>
<dbReference type="EMBL" id="AMQM01003429">
    <property type="status" value="NOT_ANNOTATED_CDS"/>
    <property type="molecule type" value="Genomic_DNA"/>
</dbReference>
<feature type="compositionally biased region" description="Gly residues" evidence="1">
    <location>
        <begin position="24"/>
        <end position="34"/>
    </location>
</feature>
<evidence type="ECO:0008006" key="8">
    <source>
        <dbReference type="Google" id="ProtNLM"/>
    </source>
</evidence>
<dbReference type="eggNOG" id="ENOG502QUNP">
    <property type="taxonomic scope" value="Eukaryota"/>
</dbReference>
<dbReference type="EnsemblMetazoa" id="HelroT98290">
    <property type="protein sequence ID" value="HelroP98290"/>
    <property type="gene ID" value="HelroG98290"/>
</dbReference>
<feature type="compositionally biased region" description="Basic and acidic residues" evidence="1">
    <location>
        <begin position="1"/>
        <end position="15"/>
    </location>
</feature>
<dbReference type="GO" id="GO:0005856">
    <property type="term" value="C:cytoskeleton"/>
    <property type="evidence" value="ECO:0007669"/>
    <property type="project" value="InterPro"/>
</dbReference>
<evidence type="ECO:0000313" key="6">
    <source>
        <dbReference type="EnsemblMetazoa" id="HelroP98290"/>
    </source>
</evidence>
<reference evidence="5 7" key="2">
    <citation type="journal article" date="2013" name="Nature">
        <title>Insights into bilaterian evolution from three spiralian genomes.</title>
        <authorList>
            <person name="Simakov O."/>
            <person name="Marletaz F."/>
            <person name="Cho S.J."/>
            <person name="Edsinger-Gonzales E."/>
            <person name="Havlak P."/>
            <person name="Hellsten U."/>
            <person name="Kuo D.H."/>
            <person name="Larsson T."/>
            <person name="Lv J."/>
            <person name="Arendt D."/>
            <person name="Savage R."/>
            <person name="Osoegawa K."/>
            <person name="de Jong P."/>
            <person name="Grimwood J."/>
            <person name="Chapman J.A."/>
            <person name="Shapiro H."/>
            <person name="Aerts A."/>
            <person name="Otillar R.P."/>
            <person name="Terry A.Y."/>
            <person name="Boore J.L."/>
            <person name="Grigoriev I.V."/>
            <person name="Lindberg D.R."/>
            <person name="Seaver E.C."/>
            <person name="Weisblat D.A."/>
            <person name="Putnam N.H."/>
            <person name="Rokhsar D.S."/>
        </authorList>
    </citation>
    <scope>NUCLEOTIDE SEQUENCE</scope>
</reference>
<reference evidence="6" key="3">
    <citation type="submission" date="2015-06" db="UniProtKB">
        <authorList>
            <consortium name="EnsemblMetazoa"/>
        </authorList>
    </citation>
    <scope>IDENTIFICATION</scope>
</reference>
<dbReference type="InterPro" id="IPR058688">
    <property type="entry name" value="Ig_NPHP4_2nd"/>
</dbReference>
<dbReference type="AlphaFoldDB" id="T1G9L8"/>
<dbReference type="InterPro" id="IPR029775">
    <property type="entry name" value="NPHP4"/>
</dbReference>
<dbReference type="GeneID" id="20217764"/>
<organism evidence="6 7">
    <name type="scientific">Helobdella robusta</name>
    <name type="common">Californian leech</name>
    <dbReference type="NCBI Taxonomy" id="6412"/>
    <lineage>
        <taxon>Eukaryota</taxon>
        <taxon>Metazoa</taxon>
        <taxon>Spiralia</taxon>
        <taxon>Lophotrochozoa</taxon>
        <taxon>Annelida</taxon>
        <taxon>Clitellata</taxon>
        <taxon>Hirudinea</taxon>
        <taxon>Rhynchobdellida</taxon>
        <taxon>Glossiphoniidae</taxon>
        <taxon>Helobdella</taxon>
    </lineage>
</organism>
<dbReference type="GO" id="GO:0090090">
    <property type="term" value="P:negative regulation of canonical Wnt signaling pathway"/>
    <property type="evidence" value="ECO:0007669"/>
    <property type="project" value="InterPro"/>
</dbReference>
<dbReference type="STRING" id="6412.T1G9L8"/>
<evidence type="ECO:0000259" key="2">
    <source>
        <dbReference type="Pfam" id="PF26015"/>
    </source>
</evidence>
<dbReference type="OMA" id="IRADTIM"/>
<dbReference type="RefSeq" id="XP_009013974.1">
    <property type="nucleotide sequence ID" value="XM_009015726.1"/>
</dbReference>
<dbReference type="CTD" id="20217764"/>
<evidence type="ECO:0000256" key="1">
    <source>
        <dbReference type="SAM" id="MobiDB-lite"/>
    </source>
</evidence>
<name>T1G9L8_HELRO</name>
<dbReference type="InParanoid" id="T1G9L8"/>
<dbReference type="InterPro" id="IPR058685">
    <property type="entry name" value="Ig_NPHP4_4th"/>
</dbReference>
<dbReference type="InterPro" id="IPR058686">
    <property type="entry name" value="Ig_NPHP4_3rd"/>
</dbReference>
<dbReference type="PANTHER" id="PTHR31043:SF3">
    <property type="entry name" value="NEPHROCYSTIN-4"/>
    <property type="match status" value="1"/>
</dbReference>
<dbReference type="Pfam" id="PF26189">
    <property type="entry name" value="Ig_NPHP4_2nd"/>
    <property type="match status" value="1"/>
</dbReference>
<dbReference type="OrthoDB" id="313446at2759"/>
<keyword evidence="7" id="KW-1185">Reference proteome</keyword>
<dbReference type="PANTHER" id="PTHR31043">
    <property type="entry name" value="NEPHROCYSTIN-4"/>
    <property type="match status" value="1"/>
</dbReference>
<accession>T1G9L8</accession>
<protein>
    <recommendedName>
        <fullName evidence="8">Nephrocystin-4</fullName>
    </recommendedName>
</protein>
<dbReference type="GO" id="GO:0097730">
    <property type="term" value="C:non-motile cilium"/>
    <property type="evidence" value="ECO:0007669"/>
    <property type="project" value="InterPro"/>
</dbReference>
<evidence type="ECO:0000313" key="5">
    <source>
        <dbReference type="EMBL" id="ESO08185.1"/>
    </source>
</evidence>
<dbReference type="EMBL" id="KB096134">
    <property type="protein sequence ID" value="ESO08185.1"/>
    <property type="molecule type" value="Genomic_DNA"/>
</dbReference>
<evidence type="ECO:0000313" key="7">
    <source>
        <dbReference type="Proteomes" id="UP000015101"/>
    </source>
</evidence>
<evidence type="ECO:0000259" key="3">
    <source>
        <dbReference type="Pfam" id="PF26187"/>
    </source>
</evidence>
<gene>
    <name evidence="6" type="primary">20217764</name>
    <name evidence="5" type="ORF">HELRODRAFT_98290</name>
</gene>
<proteinExistence type="predicted"/>
<dbReference type="KEGG" id="hro:HELRODRAFT_98290"/>
<sequence length="375" mass="42637">MSFVEFKNDNHEIGDKNCGQNGEQNGGQNGGKYAGGNDNNLSERKKRRIENESSSRTIEVYFRCCRELKIVSALNLLVEQQPHVVDQTFRVMHPEQSFFKKTFRLPRSLLIGTSRNMYVRSSDPNIICHCNSSVDLGEDVDVFVKVACGQAPQLKIFFLALYNDAYLSRPFNIWRVELKVMEKIDVAAIQGQTSRFALMLRGGLSSRLVRCYPSHPDLMSLSPDEPFMLLAGNLQQINVGVRPLKVGVATMSINVVDVEAHQLVNGWMIQVVSREPIISKHFEMTIPIGGAGESKRISFTNPYGVRKTFFLRTTRPDLIRFKQHQLNLDPGQQGQIGLKFLSARKRFKTKILVLINDEDDKNEETFAITVEYRYV</sequence>